<comment type="caution">
    <text evidence="12">The sequence shown here is derived from an EMBL/GenBank/DDBJ whole genome shotgun (WGS) entry which is preliminary data.</text>
</comment>
<keyword evidence="13" id="KW-1185">Reference proteome</keyword>
<evidence type="ECO:0000256" key="1">
    <source>
        <dbReference type="ARBA" id="ARBA00003618"/>
    </source>
</evidence>
<keyword evidence="10" id="KW-0175">Coiled coil</keyword>
<dbReference type="PANTHER" id="PTHR11059:SF0">
    <property type="entry name" value="DNA REPAIR PROTEIN RECN"/>
    <property type="match status" value="1"/>
</dbReference>
<evidence type="ECO:0000256" key="10">
    <source>
        <dbReference type="SAM" id="Coils"/>
    </source>
</evidence>
<organism evidence="12 13">
    <name type="scientific">Caproiciproducens galactitolivorans</name>
    <dbReference type="NCBI Taxonomy" id="642589"/>
    <lineage>
        <taxon>Bacteria</taxon>
        <taxon>Bacillati</taxon>
        <taxon>Bacillota</taxon>
        <taxon>Clostridia</taxon>
        <taxon>Eubacteriales</taxon>
        <taxon>Acutalibacteraceae</taxon>
        <taxon>Caproiciproducens</taxon>
    </lineage>
</organism>
<gene>
    <name evidence="12" type="primary">recN</name>
    <name evidence="12" type="ORF">OUY18_03080</name>
</gene>
<dbReference type="Gene3D" id="3.40.50.300">
    <property type="entry name" value="P-loop containing nucleotide triphosphate hydrolases"/>
    <property type="match status" value="2"/>
</dbReference>
<evidence type="ECO:0000256" key="5">
    <source>
        <dbReference type="ARBA" id="ARBA00022763"/>
    </source>
</evidence>
<dbReference type="InterPro" id="IPR004604">
    <property type="entry name" value="DNA_recomb/repair_RecN"/>
</dbReference>
<reference evidence="12 13" key="1">
    <citation type="submission" date="2022-11" db="EMBL/GenBank/DDBJ databases">
        <authorList>
            <person name="Caiyu Z."/>
        </authorList>
    </citation>
    <scope>NUCLEOTIDE SEQUENCE [LARGE SCALE GENOMIC DNA]</scope>
    <source>
        <strain evidence="12 13">YR-4</strain>
    </source>
</reference>
<accession>A0ABT4BQT8</accession>
<evidence type="ECO:0000256" key="2">
    <source>
        <dbReference type="ARBA" id="ARBA00009441"/>
    </source>
</evidence>
<evidence type="ECO:0000256" key="7">
    <source>
        <dbReference type="ARBA" id="ARBA00023204"/>
    </source>
</evidence>
<keyword evidence="5 9" id="KW-0227">DNA damage</keyword>
<dbReference type="InterPro" id="IPR027417">
    <property type="entry name" value="P-loop_NTPase"/>
</dbReference>
<evidence type="ECO:0000313" key="13">
    <source>
        <dbReference type="Proteomes" id="UP001082703"/>
    </source>
</evidence>
<keyword evidence="7 9" id="KW-0234">DNA repair</keyword>
<proteinExistence type="inferred from homology"/>
<dbReference type="EMBL" id="JAPOHA010000002">
    <property type="protein sequence ID" value="MCY1713240.1"/>
    <property type="molecule type" value="Genomic_DNA"/>
</dbReference>
<name>A0ABT4BQT8_9FIRM</name>
<evidence type="ECO:0000313" key="12">
    <source>
        <dbReference type="EMBL" id="MCY1713240.1"/>
    </source>
</evidence>
<keyword evidence="4" id="KW-0547">Nucleotide-binding</keyword>
<evidence type="ECO:0000256" key="6">
    <source>
        <dbReference type="ARBA" id="ARBA00022840"/>
    </source>
</evidence>
<dbReference type="NCBIfam" id="TIGR00634">
    <property type="entry name" value="recN"/>
    <property type="match status" value="1"/>
</dbReference>
<comment type="function">
    <text evidence="1 9">May be involved in recombinational repair of damaged DNA.</text>
</comment>
<protein>
    <recommendedName>
        <fullName evidence="3 9">DNA repair protein RecN</fullName>
    </recommendedName>
    <alternativeName>
        <fullName evidence="8 9">Recombination protein N</fullName>
    </alternativeName>
</protein>
<dbReference type="PANTHER" id="PTHR11059">
    <property type="entry name" value="DNA REPAIR PROTEIN RECN"/>
    <property type="match status" value="1"/>
</dbReference>
<keyword evidence="6" id="KW-0067">ATP-binding</keyword>
<dbReference type="Pfam" id="PF02463">
    <property type="entry name" value="SMC_N"/>
    <property type="match status" value="1"/>
</dbReference>
<comment type="similarity">
    <text evidence="2 9">Belongs to the RecN family.</text>
</comment>
<dbReference type="CDD" id="cd03241">
    <property type="entry name" value="ABC_RecN"/>
    <property type="match status" value="2"/>
</dbReference>
<sequence length="558" mass="62021">MLSQLYIENIAVIEKAGIDFHDGLNVLTGETGAGKSIVIDSINAILGERTSRELIRTGARSAFVTAVFSNIGEQTVQKLTELGYTPEEDGSVMIQREIHTDGKAVCRINSRPATVSVLKAVGPFLINIHGQHESYDLLSPDLHIRYIDRMGVPEDLLKTYQDAFSAMNRIKSKLDSNQMDEAQKARKIDLLTYQIQELEAADLHAGEQDELNHTRTKFLNIEKIVDSVNAAKSALNGEESFEGALSSVSTAADALAEAERYYPEIHALAERIKNIQYELEDCGEEIRNLTADLEYDPGELERIEARLDVLYRLGLKYGGSVEKMLEFLEDSKRQLEDIQLSDEKTAQLTKEYRETKAQAEKLAEEISARRKKTAEAFAAKVKGELRFLDMPNIDFQVEQERCELNSLGCDKVQFLISTNPGEPAKPIAKIASGGELSRIMLAIKTVLADKDDIDTLIFDEVDTGVSGSAAQKVGLKLREVSGNRQVICVTHLAQIAALANTQYLIKKHVKDNKTFTDVAELDFDGRKQELARIMGGSQITPLLLQNAEEMLKMAQNNE</sequence>
<evidence type="ECO:0000256" key="8">
    <source>
        <dbReference type="ARBA" id="ARBA00033408"/>
    </source>
</evidence>
<dbReference type="Proteomes" id="UP001082703">
    <property type="component" value="Unassembled WGS sequence"/>
</dbReference>
<feature type="coiled-coil region" evidence="10">
    <location>
        <begin position="345"/>
        <end position="372"/>
    </location>
</feature>
<evidence type="ECO:0000256" key="9">
    <source>
        <dbReference type="PIRNR" id="PIRNR003128"/>
    </source>
</evidence>
<dbReference type="InterPro" id="IPR003395">
    <property type="entry name" value="RecF/RecN/SMC_N"/>
</dbReference>
<dbReference type="PIRSF" id="PIRSF003128">
    <property type="entry name" value="RecN"/>
    <property type="match status" value="1"/>
</dbReference>
<dbReference type="RefSeq" id="WP_268057238.1">
    <property type="nucleotide sequence ID" value="NZ_JAPOHA010000002.1"/>
</dbReference>
<dbReference type="SUPFAM" id="SSF52540">
    <property type="entry name" value="P-loop containing nucleoside triphosphate hydrolases"/>
    <property type="match status" value="1"/>
</dbReference>
<feature type="domain" description="RecF/RecN/SMC N-terminal" evidence="11">
    <location>
        <begin position="2"/>
        <end position="508"/>
    </location>
</feature>
<evidence type="ECO:0000259" key="11">
    <source>
        <dbReference type="Pfam" id="PF02463"/>
    </source>
</evidence>
<evidence type="ECO:0000256" key="4">
    <source>
        <dbReference type="ARBA" id="ARBA00022741"/>
    </source>
</evidence>
<evidence type="ECO:0000256" key="3">
    <source>
        <dbReference type="ARBA" id="ARBA00021315"/>
    </source>
</evidence>